<reference evidence="2 3" key="1">
    <citation type="journal article" date="2016" name="Mol. Biol. Evol.">
        <title>Comparative Genomics of Early-Diverging Mushroom-Forming Fungi Provides Insights into the Origins of Lignocellulose Decay Capabilities.</title>
        <authorList>
            <person name="Nagy L.G."/>
            <person name="Riley R."/>
            <person name="Tritt A."/>
            <person name="Adam C."/>
            <person name="Daum C."/>
            <person name="Floudas D."/>
            <person name="Sun H."/>
            <person name="Yadav J.S."/>
            <person name="Pangilinan J."/>
            <person name="Larsson K.H."/>
            <person name="Matsuura K."/>
            <person name="Barry K."/>
            <person name="Labutti K."/>
            <person name="Kuo R."/>
            <person name="Ohm R.A."/>
            <person name="Bhattacharya S.S."/>
            <person name="Shirouzu T."/>
            <person name="Yoshinaga Y."/>
            <person name="Martin F.M."/>
            <person name="Grigoriev I.V."/>
            <person name="Hibbett D.S."/>
        </authorList>
    </citation>
    <scope>NUCLEOTIDE SEQUENCE [LARGE SCALE GENOMIC DNA]</scope>
    <source>
        <strain evidence="2 3">HHB12029</strain>
    </source>
</reference>
<gene>
    <name evidence="2" type="ORF">EXIGLDRAFT_706133</name>
</gene>
<dbReference type="AlphaFoldDB" id="A0A165KCH8"/>
<accession>A0A165KCH8</accession>
<evidence type="ECO:0000313" key="3">
    <source>
        <dbReference type="Proteomes" id="UP000077266"/>
    </source>
</evidence>
<feature type="chain" id="PRO_5007860713" evidence="1">
    <location>
        <begin position="24"/>
        <end position="300"/>
    </location>
</feature>
<feature type="signal peptide" evidence="1">
    <location>
        <begin position="1"/>
        <end position="23"/>
    </location>
</feature>
<name>A0A165KCH8_EXIGL</name>
<evidence type="ECO:0000313" key="2">
    <source>
        <dbReference type="EMBL" id="KZV96131.1"/>
    </source>
</evidence>
<dbReference type="InParanoid" id="A0A165KCH8"/>
<keyword evidence="1" id="KW-0732">Signal</keyword>
<dbReference type="Proteomes" id="UP000077266">
    <property type="component" value="Unassembled WGS sequence"/>
</dbReference>
<sequence>MPYFPHLCAVVLAASTLMGATYAQHDVTVEENDSALVYTPPRSVWETIGNPQARGDGTIDSGYYHGDGYVCISLPGATVSLTFNGTHSRANLSHSKPETGAVPQVKIFESFVAPDIPDHTITLTCLESWTMGLDYFIYTAATPAMKVHSLIASSNSSSITSPTSSSITSPIRHPASQSLSTGPGIIIAALLAAIGAASKAYQPEPQYLQHSMNISPLLPAAITEHRSLPQSSRAQSNEFAVTREFAAGVCTDALFPSEAVSHPRQPSTGDFAELPFSVDAATTRNRISLQSGPPAYSEDL</sequence>
<evidence type="ECO:0000256" key="1">
    <source>
        <dbReference type="SAM" id="SignalP"/>
    </source>
</evidence>
<proteinExistence type="predicted"/>
<dbReference type="EMBL" id="KV425947">
    <property type="protein sequence ID" value="KZV96131.1"/>
    <property type="molecule type" value="Genomic_DNA"/>
</dbReference>
<protein>
    <submittedName>
        <fullName evidence="2">Uncharacterized protein</fullName>
    </submittedName>
</protein>
<organism evidence="2 3">
    <name type="scientific">Exidia glandulosa HHB12029</name>
    <dbReference type="NCBI Taxonomy" id="1314781"/>
    <lineage>
        <taxon>Eukaryota</taxon>
        <taxon>Fungi</taxon>
        <taxon>Dikarya</taxon>
        <taxon>Basidiomycota</taxon>
        <taxon>Agaricomycotina</taxon>
        <taxon>Agaricomycetes</taxon>
        <taxon>Auriculariales</taxon>
        <taxon>Exidiaceae</taxon>
        <taxon>Exidia</taxon>
    </lineage>
</organism>
<keyword evidence="3" id="KW-1185">Reference proteome</keyword>
<dbReference type="OrthoDB" id="3258237at2759"/>